<comment type="similarity">
    <text evidence="1">Belongs to the TMEM53 family.</text>
</comment>
<keyword evidence="3 7" id="KW-1133">Transmembrane helix</keyword>
<dbReference type="PANTHER" id="PTHR12265">
    <property type="entry name" value="TRANSMEMBRANE PROTEIN 53"/>
    <property type="match status" value="1"/>
</dbReference>
<protein>
    <submittedName>
        <fullName evidence="8">Predicted protein</fullName>
    </submittedName>
</protein>
<dbReference type="GeneID" id="6081016"/>
<sequence length="312" mass="34938">MATPLALIGKGIYISQPHANTSGFDGASQPTVVLIFGWMGAKLPHLLKYTQVYDTIYPNATKVLIRSEPGFFWSLQSTRKAYLKPAVEILEAFGCMTPLGNATREAHKGPIEQKMPTTQPRILVHAFSNGGAAQLSTLSDMLADRSTPHVSAPPPSAVILDSCPGKGGLEVTRRAFANAVRNPILRRLTSAFITFFYIYVVLAHRLFGKRPRIMKMRTTLNKYLLLPWFSKHTPRLYLYSQADEMVSWTEVEAHAEEARKAGLDVRMERFEGSPHVAHARSDPERYWDAVKKVWEDATSSLADGLEQERLLR</sequence>
<dbReference type="InterPro" id="IPR008547">
    <property type="entry name" value="DUF829_TMEM53"/>
</dbReference>
<accession>B0DMT7</accession>
<dbReference type="HOGENOM" id="CLU_036503_0_1_1"/>
<evidence type="ECO:0000256" key="2">
    <source>
        <dbReference type="ARBA" id="ARBA00022692"/>
    </source>
</evidence>
<dbReference type="EMBL" id="DS547120">
    <property type="protein sequence ID" value="EDR04029.1"/>
    <property type="molecule type" value="Genomic_DNA"/>
</dbReference>
<proteinExistence type="inferred from homology"/>
<evidence type="ECO:0000313" key="8">
    <source>
        <dbReference type="EMBL" id="EDR04029.1"/>
    </source>
</evidence>
<keyword evidence="5" id="KW-0539">Nucleus</keyword>
<gene>
    <name evidence="8" type="ORF">LACBIDRAFT_306398</name>
</gene>
<name>B0DMT7_LACBS</name>
<dbReference type="RefSeq" id="XP_001885284.1">
    <property type="nucleotide sequence ID" value="XM_001885249.1"/>
</dbReference>
<keyword evidence="4 7" id="KW-0472">Membrane</keyword>
<keyword evidence="9" id="KW-1185">Reference proteome</keyword>
<dbReference type="Gene3D" id="3.40.50.1820">
    <property type="entry name" value="alpha/beta hydrolase"/>
    <property type="match status" value="1"/>
</dbReference>
<evidence type="ECO:0000256" key="5">
    <source>
        <dbReference type="ARBA" id="ARBA00023242"/>
    </source>
</evidence>
<dbReference type="Pfam" id="PF05705">
    <property type="entry name" value="DUF829"/>
    <property type="match status" value="1"/>
</dbReference>
<dbReference type="SUPFAM" id="SSF53474">
    <property type="entry name" value="alpha/beta-Hydrolases"/>
    <property type="match status" value="1"/>
</dbReference>
<dbReference type="GO" id="GO:0005640">
    <property type="term" value="C:nuclear outer membrane"/>
    <property type="evidence" value="ECO:0007669"/>
    <property type="project" value="UniProtKB-SubCell"/>
</dbReference>
<dbReference type="PANTHER" id="PTHR12265:SF30">
    <property type="entry name" value="TRANSMEMBRANE PROTEIN 53"/>
    <property type="match status" value="1"/>
</dbReference>
<evidence type="ECO:0000256" key="6">
    <source>
        <dbReference type="ARBA" id="ARBA00034303"/>
    </source>
</evidence>
<dbReference type="InParanoid" id="B0DMT7"/>
<dbReference type="Proteomes" id="UP000001194">
    <property type="component" value="Unassembled WGS sequence"/>
</dbReference>
<comment type="subcellular location">
    <subcellularLocation>
        <location evidence="6">Nucleus outer membrane</location>
        <topology evidence="6">Single-pass membrane protein</topology>
    </subcellularLocation>
</comment>
<dbReference type="OrthoDB" id="77878at2759"/>
<evidence type="ECO:0000256" key="4">
    <source>
        <dbReference type="ARBA" id="ARBA00023136"/>
    </source>
</evidence>
<dbReference type="MEROPS" id="S09.A57"/>
<evidence type="ECO:0000256" key="1">
    <source>
        <dbReference type="ARBA" id="ARBA00007387"/>
    </source>
</evidence>
<evidence type="ECO:0000256" key="7">
    <source>
        <dbReference type="SAM" id="Phobius"/>
    </source>
</evidence>
<organism evidence="9">
    <name type="scientific">Laccaria bicolor (strain S238N-H82 / ATCC MYA-4686)</name>
    <name type="common">Bicoloured deceiver</name>
    <name type="synonym">Laccaria laccata var. bicolor</name>
    <dbReference type="NCBI Taxonomy" id="486041"/>
    <lineage>
        <taxon>Eukaryota</taxon>
        <taxon>Fungi</taxon>
        <taxon>Dikarya</taxon>
        <taxon>Basidiomycota</taxon>
        <taxon>Agaricomycotina</taxon>
        <taxon>Agaricomycetes</taxon>
        <taxon>Agaricomycetidae</taxon>
        <taxon>Agaricales</taxon>
        <taxon>Agaricineae</taxon>
        <taxon>Hydnangiaceae</taxon>
        <taxon>Laccaria</taxon>
    </lineage>
</organism>
<reference evidence="8 9" key="1">
    <citation type="journal article" date="2008" name="Nature">
        <title>The genome of Laccaria bicolor provides insights into mycorrhizal symbiosis.</title>
        <authorList>
            <person name="Martin F."/>
            <person name="Aerts A."/>
            <person name="Ahren D."/>
            <person name="Brun A."/>
            <person name="Danchin E.G.J."/>
            <person name="Duchaussoy F."/>
            <person name="Gibon J."/>
            <person name="Kohler A."/>
            <person name="Lindquist E."/>
            <person name="Pereda V."/>
            <person name="Salamov A."/>
            <person name="Shapiro H.J."/>
            <person name="Wuyts J."/>
            <person name="Blaudez D."/>
            <person name="Buee M."/>
            <person name="Brokstein P."/>
            <person name="Canbaeck B."/>
            <person name="Cohen D."/>
            <person name="Courty P.E."/>
            <person name="Coutinho P.M."/>
            <person name="Delaruelle C."/>
            <person name="Detter J.C."/>
            <person name="Deveau A."/>
            <person name="DiFazio S."/>
            <person name="Duplessis S."/>
            <person name="Fraissinet-Tachet L."/>
            <person name="Lucic E."/>
            <person name="Frey-Klett P."/>
            <person name="Fourrey C."/>
            <person name="Feussner I."/>
            <person name="Gay G."/>
            <person name="Grimwood J."/>
            <person name="Hoegger P.J."/>
            <person name="Jain P."/>
            <person name="Kilaru S."/>
            <person name="Labbe J."/>
            <person name="Lin Y.C."/>
            <person name="Legue V."/>
            <person name="Le Tacon F."/>
            <person name="Marmeisse R."/>
            <person name="Melayah D."/>
            <person name="Montanini B."/>
            <person name="Muratet M."/>
            <person name="Nehls U."/>
            <person name="Niculita-Hirzel H."/>
            <person name="Oudot-Le Secq M.P."/>
            <person name="Peter M."/>
            <person name="Quesneville H."/>
            <person name="Rajashekar B."/>
            <person name="Reich M."/>
            <person name="Rouhier N."/>
            <person name="Schmutz J."/>
            <person name="Yin T."/>
            <person name="Chalot M."/>
            <person name="Henrissat B."/>
            <person name="Kuees U."/>
            <person name="Lucas S."/>
            <person name="Van de Peer Y."/>
            <person name="Podila G.K."/>
            <person name="Polle A."/>
            <person name="Pukkila P.J."/>
            <person name="Richardson P.M."/>
            <person name="Rouze P."/>
            <person name="Sanders I.R."/>
            <person name="Stajich J.E."/>
            <person name="Tunlid A."/>
            <person name="Tuskan G."/>
            <person name="Grigoriev I.V."/>
        </authorList>
    </citation>
    <scope>NUCLEOTIDE SEQUENCE [LARGE SCALE GENOMIC DNA]</scope>
    <source>
        <strain evidence="9">S238N-H82 / ATCC MYA-4686</strain>
    </source>
</reference>
<evidence type="ECO:0000256" key="3">
    <source>
        <dbReference type="ARBA" id="ARBA00022989"/>
    </source>
</evidence>
<evidence type="ECO:0000313" key="9">
    <source>
        <dbReference type="Proteomes" id="UP000001194"/>
    </source>
</evidence>
<dbReference type="InterPro" id="IPR029058">
    <property type="entry name" value="AB_hydrolase_fold"/>
</dbReference>
<dbReference type="KEGG" id="lbc:LACBIDRAFT_306398"/>
<dbReference type="AlphaFoldDB" id="B0DMT7"/>
<keyword evidence="2 7" id="KW-0812">Transmembrane</keyword>
<feature type="transmembrane region" description="Helical" evidence="7">
    <location>
        <begin position="188"/>
        <end position="207"/>
    </location>
</feature>